<feature type="region of interest" description="Disordered" evidence="5">
    <location>
        <begin position="404"/>
        <end position="480"/>
    </location>
</feature>
<dbReference type="Proteomes" id="UP000053477">
    <property type="component" value="Unassembled WGS sequence"/>
</dbReference>
<feature type="transmembrane region" description="Helical" evidence="6">
    <location>
        <begin position="199"/>
        <end position="218"/>
    </location>
</feature>
<feature type="compositionally biased region" description="Basic residues" evidence="5">
    <location>
        <begin position="437"/>
        <end position="450"/>
    </location>
</feature>
<dbReference type="PANTHER" id="PTHR23112">
    <property type="entry name" value="G PROTEIN-COUPLED RECEPTOR 157-RELATED"/>
    <property type="match status" value="1"/>
</dbReference>
<dbReference type="GO" id="GO:0004930">
    <property type="term" value="F:G protein-coupled receptor activity"/>
    <property type="evidence" value="ECO:0007669"/>
    <property type="project" value="TreeGrafter"/>
</dbReference>
<sequence>MSGVCNSTIACNSTTPTNPTCLSRTESIGLSFFVEAGILSASALAILVGLIIRNVYRYKKHAKAYKWRLVDQPADVYVLSLFVADVLQSIGSAMSARWVHTGVVEPGHFCTAQGVIQQVGETSVGLATMIIAIHTFLSVWMRVQHRVRTALIVATIPWLFMALFVGIAARKHKDYDEPSPFWCWVGPNYKPERIFGEYLWLWLTIFVSMAVYIPLILWNQGLIAIDEKHWWKVSWYRKSPADADEKRERPVGSSLKLLAYPVAYSIVVLPLSVVRWITFDEKPCESKVPEAATFAVVFLHGCFGFVNVVLLLTTRQTLLLFDDPRNPRQVRLRRAAGGALVDWDDDEAQVGGDSRLSRRSSQRSRRAISLDSSRDALGIMLERRTTAGRSNDLSVSVLHPTPSLNLRQLGSSDDNELRSRSSRGDGEISASEAELQRHRRGSIRSSTHWHSKADSAGSAHSFGGAGVDINSPRSADEYSDEEIAMRMALVTSSV</sequence>
<evidence type="ECO:0000313" key="7">
    <source>
        <dbReference type="EMBL" id="KLO07844.1"/>
    </source>
</evidence>
<dbReference type="GO" id="GO:0007189">
    <property type="term" value="P:adenylate cyclase-activating G protein-coupled receptor signaling pathway"/>
    <property type="evidence" value="ECO:0007669"/>
    <property type="project" value="TreeGrafter"/>
</dbReference>
<evidence type="ECO:0000256" key="2">
    <source>
        <dbReference type="ARBA" id="ARBA00022692"/>
    </source>
</evidence>
<accession>A0A0H2R7J4</accession>
<evidence type="ECO:0000256" key="4">
    <source>
        <dbReference type="ARBA" id="ARBA00023136"/>
    </source>
</evidence>
<dbReference type="CDD" id="cd00637">
    <property type="entry name" value="7tm_classA_rhodopsin-like"/>
    <property type="match status" value="1"/>
</dbReference>
<evidence type="ECO:0000256" key="3">
    <source>
        <dbReference type="ARBA" id="ARBA00022989"/>
    </source>
</evidence>
<dbReference type="AlphaFoldDB" id="A0A0H2R7J4"/>
<dbReference type="SUPFAM" id="SSF81321">
    <property type="entry name" value="Family A G protein-coupled receptor-like"/>
    <property type="match status" value="1"/>
</dbReference>
<keyword evidence="8" id="KW-1185">Reference proteome</keyword>
<dbReference type="Gene3D" id="1.20.1070.10">
    <property type="entry name" value="Rhodopsin 7-helix transmembrane proteins"/>
    <property type="match status" value="1"/>
</dbReference>
<feature type="transmembrane region" description="Helical" evidence="6">
    <location>
        <begin position="124"/>
        <end position="143"/>
    </location>
</feature>
<dbReference type="InParanoid" id="A0A0H2R7J4"/>
<name>A0A0H2R7J4_9AGAM</name>
<feature type="transmembrane region" description="Helical" evidence="6">
    <location>
        <begin position="291"/>
        <end position="312"/>
    </location>
</feature>
<evidence type="ECO:0000256" key="1">
    <source>
        <dbReference type="ARBA" id="ARBA00004141"/>
    </source>
</evidence>
<keyword evidence="3 6" id="KW-1133">Transmembrane helix</keyword>
<comment type="subcellular location">
    <subcellularLocation>
        <location evidence="1">Membrane</location>
        <topology evidence="1">Multi-pass membrane protein</topology>
    </subcellularLocation>
</comment>
<protein>
    <submittedName>
        <fullName evidence="7">Uncharacterized protein</fullName>
    </submittedName>
</protein>
<keyword evidence="2 6" id="KW-0812">Transmembrane</keyword>
<dbReference type="STRING" id="27342.A0A0H2R7J4"/>
<feature type="transmembrane region" description="Helical" evidence="6">
    <location>
        <begin position="76"/>
        <end position="99"/>
    </location>
</feature>
<dbReference type="EMBL" id="KQ086117">
    <property type="protein sequence ID" value="KLO07844.1"/>
    <property type="molecule type" value="Genomic_DNA"/>
</dbReference>
<feature type="transmembrane region" description="Helical" evidence="6">
    <location>
        <begin position="257"/>
        <end position="279"/>
    </location>
</feature>
<feature type="transmembrane region" description="Helical" evidence="6">
    <location>
        <begin position="32"/>
        <end position="56"/>
    </location>
</feature>
<keyword evidence="4 6" id="KW-0472">Membrane</keyword>
<dbReference type="OrthoDB" id="100006at2759"/>
<feature type="compositionally biased region" description="Basic and acidic residues" evidence="5">
    <location>
        <begin position="415"/>
        <end position="426"/>
    </location>
</feature>
<reference evidence="7 8" key="1">
    <citation type="submission" date="2015-04" db="EMBL/GenBank/DDBJ databases">
        <title>Complete genome sequence of Schizopora paradoxa KUC8140, a cosmopolitan wood degrader in East Asia.</title>
        <authorList>
            <consortium name="DOE Joint Genome Institute"/>
            <person name="Min B."/>
            <person name="Park H."/>
            <person name="Jang Y."/>
            <person name="Kim J.-J."/>
            <person name="Kim K.H."/>
            <person name="Pangilinan J."/>
            <person name="Lipzen A."/>
            <person name="Riley R."/>
            <person name="Grigoriev I.V."/>
            <person name="Spatafora J.W."/>
            <person name="Choi I.-G."/>
        </authorList>
    </citation>
    <scope>NUCLEOTIDE SEQUENCE [LARGE SCALE GENOMIC DNA]</scope>
    <source>
        <strain evidence="7 8">KUC8140</strain>
    </source>
</reference>
<organism evidence="7 8">
    <name type="scientific">Schizopora paradoxa</name>
    <dbReference type="NCBI Taxonomy" id="27342"/>
    <lineage>
        <taxon>Eukaryota</taxon>
        <taxon>Fungi</taxon>
        <taxon>Dikarya</taxon>
        <taxon>Basidiomycota</taxon>
        <taxon>Agaricomycotina</taxon>
        <taxon>Agaricomycetes</taxon>
        <taxon>Hymenochaetales</taxon>
        <taxon>Schizoporaceae</taxon>
        <taxon>Schizopora</taxon>
    </lineage>
</organism>
<evidence type="ECO:0000313" key="8">
    <source>
        <dbReference type="Proteomes" id="UP000053477"/>
    </source>
</evidence>
<evidence type="ECO:0000256" key="5">
    <source>
        <dbReference type="SAM" id="MobiDB-lite"/>
    </source>
</evidence>
<dbReference type="PANTHER" id="PTHR23112:SF37">
    <property type="entry name" value="G PROTEIN-COUPLED RECEPTOR GPR1"/>
    <property type="match status" value="1"/>
</dbReference>
<feature type="transmembrane region" description="Helical" evidence="6">
    <location>
        <begin position="150"/>
        <end position="169"/>
    </location>
</feature>
<proteinExistence type="predicted"/>
<dbReference type="GO" id="GO:0005886">
    <property type="term" value="C:plasma membrane"/>
    <property type="evidence" value="ECO:0007669"/>
    <property type="project" value="TreeGrafter"/>
</dbReference>
<gene>
    <name evidence="7" type="ORF">SCHPADRAFT_944915</name>
</gene>
<evidence type="ECO:0000256" key="6">
    <source>
        <dbReference type="SAM" id="Phobius"/>
    </source>
</evidence>